<keyword evidence="1" id="KW-0472">Membrane</keyword>
<feature type="transmembrane region" description="Helical" evidence="1">
    <location>
        <begin position="56"/>
        <end position="80"/>
    </location>
</feature>
<dbReference type="Proteomes" id="UP001221686">
    <property type="component" value="Unassembled WGS sequence"/>
</dbReference>
<feature type="transmembrane region" description="Helical" evidence="1">
    <location>
        <begin position="111"/>
        <end position="130"/>
    </location>
</feature>
<keyword evidence="3" id="KW-1185">Reference proteome</keyword>
<reference evidence="2 3" key="1">
    <citation type="submission" date="2022-11" db="EMBL/GenBank/DDBJ databases">
        <title>Minimal conservation of predation-associated metabolite biosynthetic gene clusters underscores biosynthetic potential of Myxococcota including descriptions for ten novel species: Archangium lansinium sp. nov., Myxococcus landrumus sp. nov., Nannocystis bai.</title>
        <authorList>
            <person name="Ahearne A."/>
            <person name="Stevens C."/>
            <person name="Dowd S."/>
        </authorList>
    </citation>
    <scope>NUCLEOTIDE SEQUENCE [LARGE SCALE GENOMIC DNA]</scope>
    <source>
        <strain evidence="2 3">BB15-2</strain>
    </source>
</reference>
<protein>
    <submittedName>
        <fullName evidence="2">Uncharacterized protein</fullName>
    </submittedName>
</protein>
<evidence type="ECO:0000256" key="1">
    <source>
        <dbReference type="SAM" id="Phobius"/>
    </source>
</evidence>
<accession>A0ABT5DQK0</accession>
<proteinExistence type="predicted"/>
<keyword evidence="1" id="KW-1133">Transmembrane helix</keyword>
<evidence type="ECO:0000313" key="3">
    <source>
        <dbReference type="Proteomes" id="UP001221686"/>
    </source>
</evidence>
<evidence type="ECO:0000313" key="2">
    <source>
        <dbReference type="EMBL" id="MDC0715883.1"/>
    </source>
</evidence>
<sequence>MRRVVSVLIAVFVILVFLGTIAFAIVAQMTDTPLEPAYTLMRLQAVWDDGRYGLKYTFALTWFCTLCALFGPLGLISISVGPVRNARSMPAMPAWPRLEWTRMREGARARLGFALTVVSLLFAGGCLLDPEMFTPVGFLAKIFLIFLPFTLLAGPALLLDVILPASVLRGPITALERVPGATAQQAAQQFVTLGEQRIELPAALWEQLKVGEVIALRRSGGFERVLELARE</sequence>
<name>A0ABT5DQK0_9BACT</name>
<comment type="caution">
    <text evidence="2">The sequence shown here is derived from an EMBL/GenBank/DDBJ whole genome shotgun (WGS) entry which is preliminary data.</text>
</comment>
<keyword evidence="1" id="KW-0812">Transmembrane</keyword>
<feature type="transmembrane region" description="Helical" evidence="1">
    <location>
        <begin position="142"/>
        <end position="163"/>
    </location>
</feature>
<dbReference type="EMBL" id="JAQNDL010000001">
    <property type="protein sequence ID" value="MDC0715883.1"/>
    <property type="molecule type" value="Genomic_DNA"/>
</dbReference>
<organism evidence="2 3">
    <name type="scientific">Nannocystis bainbridge</name>
    <dbReference type="NCBI Taxonomy" id="2995303"/>
    <lineage>
        <taxon>Bacteria</taxon>
        <taxon>Pseudomonadati</taxon>
        <taxon>Myxococcota</taxon>
        <taxon>Polyangia</taxon>
        <taxon>Nannocystales</taxon>
        <taxon>Nannocystaceae</taxon>
        <taxon>Nannocystis</taxon>
    </lineage>
</organism>
<dbReference type="RefSeq" id="WP_272084314.1">
    <property type="nucleotide sequence ID" value="NZ_JAQNDL010000001.1"/>
</dbReference>
<gene>
    <name evidence="2" type="ORF">POL25_03195</name>
</gene>